<comment type="caution">
    <text evidence="1">The sequence shown here is derived from an EMBL/GenBank/DDBJ whole genome shotgun (WGS) entry which is preliminary data.</text>
</comment>
<keyword evidence="2" id="KW-1185">Reference proteome</keyword>
<dbReference type="AlphaFoldDB" id="A0A9W7NLE3"/>
<gene>
    <name evidence="1" type="ORF">DS843_06625</name>
</gene>
<accession>A0A9W7NLE3</accession>
<proteinExistence type="predicted"/>
<dbReference type="RefSeq" id="WP_149468118.1">
    <property type="nucleotide sequence ID" value="NZ_QOKW01000004.1"/>
</dbReference>
<organism evidence="1 2">
    <name type="scientific">Roseomonas genomospecies 6</name>
    <dbReference type="NCBI Taxonomy" id="214106"/>
    <lineage>
        <taxon>Bacteria</taxon>
        <taxon>Pseudomonadati</taxon>
        <taxon>Pseudomonadota</taxon>
        <taxon>Alphaproteobacteria</taxon>
        <taxon>Acetobacterales</taxon>
        <taxon>Roseomonadaceae</taxon>
        <taxon>Roseomonas</taxon>
    </lineage>
</organism>
<dbReference type="Proteomes" id="UP000480854">
    <property type="component" value="Unassembled WGS sequence"/>
</dbReference>
<sequence length="137" mass="14683">MGITNDGTLDWLDRLLADLHSPGNRPQTEAVTWRTSDTSVLISASLWEAAAWGVAVAAAWPIIVRSDRPTVIVTSGETEAMPREIVVKATAAPWLGRTPTLHVMTCAEAGSDAVDEWAAEMPLAAVLAMARYDEPEA</sequence>
<protein>
    <submittedName>
        <fullName evidence="1">Uncharacterized protein</fullName>
    </submittedName>
</protein>
<evidence type="ECO:0000313" key="1">
    <source>
        <dbReference type="EMBL" id="KAA0682215.1"/>
    </source>
</evidence>
<evidence type="ECO:0000313" key="2">
    <source>
        <dbReference type="Proteomes" id="UP000480854"/>
    </source>
</evidence>
<reference evidence="1 2" key="1">
    <citation type="submission" date="2018-07" db="EMBL/GenBank/DDBJ databases">
        <title>Genome sequence of Azospirillum sp. ATCC 49961.</title>
        <authorList>
            <person name="Sant'Anna F.H."/>
            <person name="Baldani J.I."/>
            <person name="Zilli J.E."/>
            <person name="Reis V.M."/>
            <person name="Hartmann A."/>
            <person name="Cruz L."/>
            <person name="de Souza E.M."/>
            <person name="de Oliveira Pedrosa F."/>
            <person name="Passaglia L.M.P."/>
        </authorList>
    </citation>
    <scope>NUCLEOTIDE SEQUENCE [LARGE SCALE GENOMIC DNA]</scope>
    <source>
        <strain evidence="1 2">ATCC 49961</strain>
    </source>
</reference>
<name>A0A9W7NLE3_9PROT</name>
<dbReference type="EMBL" id="QOKW01000004">
    <property type="protein sequence ID" value="KAA0682215.1"/>
    <property type="molecule type" value="Genomic_DNA"/>
</dbReference>